<evidence type="ECO:0000256" key="1">
    <source>
        <dbReference type="ARBA" id="ARBA00004141"/>
    </source>
</evidence>
<sequence length="257" mass="30569">MNEEMSRETLSYSCFICWDDIDFDDNSTKIVSACNCKSPDFKYTHKECLNLWINQNRHSGLKCQVCGTPFHIKRVLKPLKIIYKKSWKAINCLIFGLLLTNISLYMLCYQWEKKLEKMNNGNKEGNFDSLSIYNSWLMGFESKENTIWEYIKETKMNRLLQNIYLNATTLFLFINTSILVLFFYHEKDNFFEYSIDEKYEYKNNSNIREYIKKISNPVNSDINSEFSNEEILSDNGSNMNYCYNHSYGHSYQKIVIN</sequence>
<feature type="domain" description="RING-CH-type" evidence="11">
    <location>
        <begin position="6"/>
        <end position="73"/>
    </location>
</feature>
<evidence type="ECO:0000256" key="9">
    <source>
        <dbReference type="ARBA" id="ARBA00023136"/>
    </source>
</evidence>
<evidence type="ECO:0000256" key="2">
    <source>
        <dbReference type="ARBA" id="ARBA00022679"/>
    </source>
</evidence>
<keyword evidence="6" id="KW-0833">Ubl conjugation pathway</keyword>
<gene>
    <name evidence="12" type="ORF">LY90DRAFT_668605</name>
</gene>
<keyword evidence="13" id="KW-1185">Reference proteome</keyword>
<dbReference type="InterPro" id="IPR011016">
    <property type="entry name" value="Znf_RING-CH"/>
</dbReference>
<protein>
    <recommendedName>
        <fullName evidence="11">RING-CH-type domain-containing protein</fullName>
    </recommendedName>
</protein>
<evidence type="ECO:0000256" key="7">
    <source>
        <dbReference type="ARBA" id="ARBA00022833"/>
    </source>
</evidence>
<dbReference type="AlphaFoldDB" id="A0A1Y2DPQ3"/>
<dbReference type="SMART" id="SM00744">
    <property type="entry name" value="RINGv"/>
    <property type="match status" value="1"/>
</dbReference>
<evidence type="ECO:0000256" key="3">
    <source>
        <dbReference type="ARBA" id="ARBA00022692"/>
    </source>
</evidence>
<dbReference type="PANTHER" id="PTHR46065:SF3">
    <property type="entry name" value="FI20425P1"/>
    <property type="match status" value="1"/>
</dbReference>
<dbReference type="Pfam" id="PF12906">
    <property type="entry name" value="RINGv"/>
    <property type="match status" value="1"/>
</dbReference>
<keyword evidence="8 10" id="KW-1133">Transmembrane helix</keyword>
<evidence type="ECO:0000256" key="6">
    <source>
        <dbReference type="ARBA" id="ARBA00022786"/>
    </source>
</evidence>
<evidence type="ECO:0000313" key="13">
    <source>
        <dbReference type="Proteomes" id="UP000193920"/>
    </source>
</evidence>
<reference evidence="12 13" key="1">
    <citation type="submission" date="2016-08" db="EMBL/GenBank/DDBJ databases">
        <title>A Parts List for Fungal Cellulosomes Revealed by Comparative Genomics.</title>
        <authorList>
            <consortium name="DOE Joint Genome Institute"/>
            <person name="Haitjema C.H."/>
            <person name="Gilmore S.P."/>
            <person name="Henske J.K."/>
            <person name="Solomon K.V."/>
            <person name="De Groot R."/>
            <person name="Kuo A."/>
            <person name="Mondo S.J."/>
            <person name="Salamov A.A."/>
            <person name="Labutti K."/>
            <person name="Zhao Z."/>
            <person name="Chiniquy J."/>
            <person name="Barry K."/>
            <person name="Brewer H.M."/>
            <person name="Purvine S.O."/>
            <person name="Wright A.T."/>
            <person name="Boxma B."/>
            <person name="Van Alen T."/>
            <person name="Hackstein J.H."/>
            <person name="Baker S.E."/>
            <person name="Grigoriev I.V."/>
            <person name="O'Malley M.A."/>
        </authorList>
    </citation>
    <scope>NUCLEOTIDE SEQUENCE [LARGE SCALE GENOMIC DNA]</scope>
    <source>
        <strain evidence="12 13">G1</strain>
    </source>
</reference>
<keyword evidence="9 10" id="KW-0472">Membrane</keyword>
<organism evidence="12 13">
    <name type="scientific">Neocallimastix californiae</name>
    <dbReference type="NCBI Taxonomy" id="1754190"/>
    <lineage>
        <taxon>Eukaryota</taxon>
        <taxon>Fungi</taxon>
        <taxon>Fungi incertae sedis</taxon>
        <taxon>Chytridiomycota</taxon>
        <taxon>Chytridiomycota incertae sedis</taxon>
        <taxon>Neocallimastigomycetes</taxon>
        <taxon>Neocallimastigales</taxon>
        <taxon>Neocallimastigaceae</taxon>
        <taxon>Neocallimastix</taxon>
    </lineage>
</organism>
<comment type="caution">
    <text evidence="12">The sequence shown here is derived from an EMBL/GenBank/DDBJ whole genome shotgun (WGS) entry which is preliminary data.</text>
</comment>
<evidence type="ECO:0000259" key="11">
    <source>
        <dbReference type="PROSITE" id="PS51292"/>
    </source>
</evidence>
<dbReference type="InterPro" id="IPR013083">
    <property type="entry name" value="Znf_RING/FYVE/PHD"/>
</dbReference>
<comment type="subcellular location">
    <subcellularLocation>
        <location evidence="1">Membrane</location>
        <topology evidence="1">Multi-pass membrane protein</topology>
    </subcellularLocation>
</comment>
<dbReference type="GO" id="GO:0016740">
    <property type="term" value="F:transferase activity"/>
    <property type="evidence" value="ECO:0007669"/>
    <property type="project" value="UniProtKB-KW"/>
</dbReference>
<keyword evidence="3 10" id="KW-0812">Transmembrane</keyword>
<evidence type="ECO:0000256" key="5">
    <source>
        <dbReference type="ARBA" id="ARBA00022771"/>
    </source>
</evidence>
<dbReference type="GO" id="GO:0008270">
    <property type="term" value="F:zinc ion binding"/>
    <property type="evidence" value="ECO:0007669"/>
    <property type="project" value="UniProtKB-KW"/>
</dbReference>
<dbReference type="EMBL" id="MCOG01000060">
    <property type="protein sequence ID" value="ORY61134.1"/>
    <property type="molecule type" value="Genomic_DNA"/>
</dbReference>
<name>A0A1Y2DPQ3_9FUNG</name>
<keyword evidence="7" id="KW-0862">Zinc</keyword>
<dbReference type="PANTHER" id="PTHR46065">
    <property type="entry name" value="E3 UBIQUITIN-PROTEIN LIGASE MARCH 2/3 FAMILY MEMBER"/>
    <property type="match status" value="1"/>
</dbReference>
<feature type="transmembrane region" description="Helical" evidence="10">
    <location>
        <begin position="89"/>
        <end position="107"/>
    </location>
</feature>
<keyword evidence="5" id="KW-0863">Zinc-finger</keyword>
<dbReference type="GO" id="GO:0016020">
    <property type="term" value="C:membrane"/>
    <property type="evidence" value="ECO:0007669"/>
    <property type="project" value="UniProtKB-SubCell"/>
</dbReference>
<evidence type="ECO:0000256" key="10">
    <source>
        <dbReference type="SAM" id="Phobius"/>
    </source>
</evidence>
<dbReference type="Proteomes" id="UP000193920">
    <property type="component" value="Unassembled WGS sequence"/>
</dbReference>
<evidence type="ECO:0000313" key="12">
    <source>
        <dbReference type="EMBL" id="ORY61134.1"/>
    </source>
</evidence>
<dbReference type="Gene3D" id="3.30.40.10">
    <property type="entry name" value="Zinc/RING finger domain, C3HC4 (zinc finger)"/>
    <property type="match status" value="1"/>
</dbReference>
<keyword evidence="4" id="KW-0479">Metal-binding</keyword>
<keyword evidence="2" id="KW-0808">Transferase</keyword>
<evidence type="ECO:0000256" key="4">
    <source>
        <dbReference type="ARBA" id="ARBA00022723"/>
    </source>
</evidence>
<dbReference type="PROSITE" id="PS51292">
    <property type="entry name" value="ZF_RING_CH"/>
    <property type="match status" value="1"/>
</dbReference>
<accession>A0A1Y2DPQ3</accession>
<evidence type="ECO:0000256" key="8">
    <source>
        <dbReference type="ARBA" id="ARBA00022989"/>
    </source>
</evidence>
<proteinExistence type="predicted"/>
<dbReference type="SUPFAM" id="SSF57850">
    <property type="entry name" value="RING/U-box"/>
    <property type="match status" value="1"/>
</dbReference>
<feature type="transmembrane region" description="Helical" evidence="10">
    <location>
        <begin position="163"/>
        <end position="184"/>
    </location>
</feature>